<sequence>MEYIYAALLLHNAGKDITEESVSAVLSAAGTEVNESRARALVAALEDVDIEEAMATAAFAPAAAAAAPVAAAAAEEAPAEEEKAEEEESGMAGLGALFG</sequence>
<dbReference type="NCBIfam" id="TIGR03685">
    <property type="entry name" value="ribo_P1_arch"/>
    <property type="match status" value="1"/>
</dbReference>
<dbReference type="RefSeq" id="WP_250867070.1">
    <property type="nucleotide sequence ID" value="NZ_JAGSOI010000003.1"/>
</dbReference>
<comment type="caution">
    <text evidence="6">The sequence shown here is derived from an EMBL/GenBank/DDBJ whole genome shotgun (WGS) entry which is preliminary data.</text>
</comment>
<comment type="function">
    <text evidence="4">Forms part of the ribosomal stalk, playing a central role in the interaction of the ribosome with GTP-bound translation factors.</text>
</comment>
<evidence type="ECO:0000313" key="7">
    <source>
        <dbReference type="Proteomes" id="UP001056766"/>
    </source>
</evidence>
<reference evidence="6" key="1">
    <citation type="journal article" date="2021" name="mSystems">
        <title>Bacteria and Archaea Synergistically Convert Glycine Betaine to Biogenic Methane in the Formosa Cold Seep of the South China Sea.</title>
        <authorList>
            <person name="Li L."/>
            <person name="Zhang W."/>
            <person name="Zhang S."/>
            <person name="Song L."/>
            <person name="Sun Q."/>
            <person name="Zhang H."/>
            <person name="Xiang H."/>
            <person name="Dong X."/>
        </authorList>
    </citation>
    <scope>NUCLEOTIDE SEQUENCE</scope>
    <source>
        <strain evidence="6">LLY</strain>
    </source>
</reference>
<dbReference type="Pfam" id="PF00428">
    <property type="entry name" value="Ribosomal_60s"/>
    <property type="match status" value="1"/>
</dbReference>
<evidence type="ECO:0000256" key="3">
    <source>
        <dbReference type="ARBA" id="ARBA00023274"/>
    </source>
</evidence>
<gene>
    <name evidence="6" type="primary">rpl12p</name>
    <name evidence="4" type="synonym">rpl12</name>
    <name evidence="6" type="ORF">KDK67_01460</name>
</gene>
<evidence type="ECO:0000256" key="5">
    <source>
        <dbReference type="SAM" id="MobiDB-lite"/>
    </source>
</evidence>
<evidence type="ECO:0000256" key="1">
    <source>
        <dbReference type="ARBA" id="ARBA00005436"/>
    </source>
</evidence>
<evidence type="ECO:0000256" key="4">
    <source>
        <dbReference type="HAMAP-Rule" id="MF_01478"/>
    </source>
</evidence>
<keyword evidence="7" id="KW-1185">Reference proteome</keyword>
<name>A0A9E4ZEH7_9EURY</name>
<dbReference type="HAMAP" id="MF_01478">
    <property type="entry name" value="Ribosomal_L12_arch"/>
    <property type="match status" value="1"/>
</dbReference>
<dbReference type="GO" id="GO:1990904">
    <property type="term" value="C:ribonucleoprotein complex"/>
    <property type="evidence" value="ECO:0007669"/>
    <property type="project" value="UniProtKB-KW"/>
</dbReference>
<reference evidence="6" key="2">
    <citation type="submission" date="2021-04" db="EMBL/GenBank/DDBJ databases">
        <authorList>
            <person name="Dong X."/>
        </authorList>
    </citation>
    <scope>NUCLEOTIDE SEQUENCE</scope>
    <source>
        <strain evidence="6">LLY</strain>
    </source>
</reference>
<dbReference type="InterPro" id="IPR022295">
    <property type="entry name" value="Ribosomal_P1_arc"/>
</dbReference>
<proteinExistence type="inferred from homology"/>
<evidence type="ECO:0000313" key="6">
    <source>
        <dbReference type="EMBL" id="MCM1985694.1"/>
    </source>
</evidence>
<feature type="region of interest" description="Disordered" evidence="5">
    <location>
        <begin position="73"/>
        <end position="99"/>
    </location>
</feature>
<dbReference type="GO" id="GO:0003735">
    <property type="term" value="F:structural constituent of ribosome"/>
    <property type="evidence" value="ECO:0007669"/>
    <property type="project" value="InterPro"/>
</dbReference>
<protein>
    <recommendedName>
        <fullName evidence="4">Large ribosomal subunit protein P1</fullName>
    </recommendedName>
</protein>
<dbReference type="PANTHER" id="PTHR45696:SF10">
    <property type="entry name" value="LARGE RIBOSOMAL SUBUNIT PROTEIN P1"/>
    <property type="match status" value="1"/>
</dbReference>
<dbReference type="InterPro" id="IPR038716">
    <property type="entry name" value="P1/P2_N_sf"/>
</dbReference>
<dbReference type="PANTHER" id="PTHR45696">
    <property type="entry name" value="60S ACIDIC RIBOSOMAL PROTEIN P1"/>
    <property type="match status" value="1"/>
</dbReference>
<dbReference type="Gene3D" id="1.10.10.1410">
    <property type="match status" value="1"/>
</dbReference>
<feature type="compositionally biased region" description="Acidic residues" evidence="5">
    <location>
        <begin position="77"/>
        <end position="89"/>
    </location>
</feature>
<dbReference type="Proteomes" id="UP001056766">
    <property type="component" value="Unassembled WGS sequence"/>
</dbReference>
<organism evidence="6 7">
    <name type="scientific">Methanococcoides seepicolus</name>
    <dbReference type="NCBI Taxonomy" id="2828780"/>
    <lineage>
        <taxon>Archaea</taxon>
        <taxon>Methanobacteriati</taxon>
        <taxon>Methanobacteriota</taxon>
        <taxon>Stenosarchaea group</taxon>
        <taxon>Methanomicrobia</taxon>
        <taxon>Methanosarcinales</taxon>
        <taxon>Methanosarcinaceae</taxon>
        <taxon>Methanococcoides</taxon>
    </lineage>
</organism>
<dbReference type="AlphaFoldDB" id="A0A9E4ZEH7"/>
<dbReference type="GO" id="GO:0006414">
    <property type="term" value="P:translational elongation"/>
    <property type="evidence" value="ECO:0007669"/>
    <property type="project" value="InterPro"/>
</dbReference>
<keyword evidence="3 4" id="KW-0687">Ribonucleoprotein</keyword>
<dbReference type="FunFam" id="1.10.10.1410:FF:000002">
    <property type="entry name" value="60S acidic ribosomal protein P2"/>
    <property type="match status" value="1"/>
</dbReference>
<dbReference type="EMBL" id="JAGSOI010000003">
    <property type="protein sequence ID" value="MCM1985694.1"/>
    <property type="molecule type" value="Genomic_DNA"/>
</dbReference>
<accession>A0A9E4ZEH7</accession>
<evidence type="ECO:0000256" key="2">
    <source>
        <dbReference type="ARBA" id="ARBA00022980"/>
    </source>
</evidence>
<comment type="subunit">
    <text evidence="4">Part of the 50S ribosomal subunit. Homodimer, it forms part of the ribosomal stalk which helps the ribosome interact with GTP-bound translation factors. Forms a heptameric L10(L12)2(L12)2(L12)2 complex, where L10 forms an elongated spine to which the L12 dimers bind in a sequential fashion.</text>
</comment>
<comment type="similarity">
    <text evidence="1 4">Belongs to the eukaryotic ribosomal protein P1/P2 family.</text>
</comment>
<dbReference type="InterPro" id="IPR027534">
    <property type="entry name" value="Ribosomal_P1/P2"/>
</dbReference>
<dbReference type="GO" id="GO:0005840">
    <property type="term" value="C:ribosome"/>
    <property type="evidence" value="ECO:0007669"/>
    <property type="project" value="UniProtKB-KW"/>
</dbReference>
<keyword evidence="2 4" id="KW-0689">Ribosomal protein</keyword>